<dbReference type="STRING" id="1793.AWC04_01775"/>
<dbReference type="RefSeq" id="WP_085092605.1">
    <property type="nucleotide sequence ID" value="NZ_AP022603.1"/>
</dbReference>
<dbReference type="AlphaFoldDB" id="A0A1X1RLG0"/>
<reference evidence="2 3" key="1">
    <citation type="submission" date="2016-01" db="EMBL/GenBank/DDBJ databases">
        <title>The new phylogeny of the genus Mycobacterium.</title>
        <authorList>
            <person name="Tarcisio F."/>
            <person name="Conor M."/>
            <person name="Antonella G."/>
            <person name="Elisabetta G."/>
            <person name="Giulia F.S."/>
            <person name="Sara T."/>
            <person name="Anna F."/>
            <person name="Clotilde B."/>
            <person name="Roberto B."/>
            <person name="Veronica D.S."/>
            <person name="Fabio R."/>
            <person name="Monica P."/>
            <person name="Olivier J."/>
            <person name="Enrico T."/>
            <person name="Nicola S."/>
        </authorList>
    </citation>
    <scope>NUCLEOTIDE SEQUENCE [LARGE SCALE GENOMIC DNA]</scope>
    <source>
        <strain evidence="2 3">DSM 44179</strain>
    </source>
</reference>
<accession>A0A1X1RLG0</accession>
<dbReference type="Gene3D" id="3.10.20.480">
    <property type="entry name" value="Antirestriction protein ArdA, domain 1"/>
    <property type="match status" value="1"/>
</dbReference>
<feature type="compositionally biased region" description="Basic and acidic residues" evidence="1">
    <location>
        <begin position="1"/>
        <end position="15"/>
    </location>
</feature>
<dbReference type="InterPro" id="IPR041895">
    <property type="entry name" value="ArdA_dom1"/>
</dbReference>
<dbReference type="Pfam" id="PF07275">
    <property type="entry name" value="ArdA"/>
    <property type="match status" value="1"/>
</dbReference>
<comment type="caution">
    <text evidence="2">The sequence shown here is derived from an EMBL/GenBank/DDBJ whole genome shotgun (WGS) entry which is preliminary data.</text>
</comment>
<proteinExistence type="predicted"/>
<gene>
    <name evidence="2" type="ORF">AWC04_01775</name>
</gene>
<dbReference type="InterPro" id="IPR009899">
    <property type="entry name" value="ArdA"/>
</dbReference>
<evidence type="ECO:0000313" key="3">
    <source>
        <dbReference type="Proteomes" id="UP000193484"/>
    </source>
</evidence>
<keyword evidence="3" id="KW-1185">Reference proteome</keyword>
<protein>
    <submittedName>
        <fullName evidence="2">Antirestriction protein</fullName>
    </submittedName>
</protein>
<name>A0A1X1RLG0_MYCFA</name>
<dbReference type="Proteomes" id="UP000193484">
    <property type="component" value="Unassembled WGS sequence"/>
</dbReference>
<evidence type="ECO:0000313" key="2">
    <source>
        <dbReference type="EMBL" id="ORV08680.1"/>
    </source>
</evidence>
<evidence type="ECO:0000256" key="1">
    <source>
        <dbReference type="SAM" id="MobiDB-lite"/>
    </source>
</evidence>
<dbReference type="OrthoDB" id="944647at2"/>
<dbReference type="EMBL" id="LQOJ01000013">
    <property type="protein sequence ID" value="ORV08680.1"/>
    <property type="molecule type" value="Genomic_DNA"/>
</dbReference>
<feature type="region of interest" description="Disordered" evidence="1">
    <location>
        <begin position="1"/>
        <end position="20"/>
    </location>
</feature>
<organism evidence="2 3">
    <name type="scientific">Mycolicibacterium fallax</name>
    <name type="common">Mycobacterium fallax</name>
    <dbReference type="NCBI Taxonomy" id="1793"/>
    <lineage>
        <taxon>Bacteria</taxon>
        <taxon>Bacillati</taxon>
        <taxon>Actinomycetota</taxon>
        <taxon>Actinomycetes</taxon>
        <taxon>Mycobacteriales</taxon>
        <taxon>Mycobacteriaceae</taxon>
        <taxon>Mycolicibacterium</taxon>
    </lineage>
</organism>
<sequence length="194" mass="21821">MNEKDQKPQHPEREQQPTLQPRIWVGSLADYNAGRLHGDWLDAAVANEELHDAVQRILASSHEPDAEEYGIFDYDEFGPFQVGEYEQLDVVARVARGIAEHGLAFAAYAQLHDADPDMLDSFTDSYGGEYDSPEDWARDVLHDGLETEIDRVVPEALRGYVSINYAGFARDAELSGDVHFERSPDGHVYVFTIP</sequence>